<sequence length="75" mass="8266">MGSTSLANSGRFQTTKLAFVELHETMEFVMGSSTMSYLVKNGGMGLEHPRALSTLSFQRTRPTPPIKIRANYAQS</sequence>
<dbReference type="AlphaFoldDB" id="A0AAQ3KXR4"/>
<dbReference type="EMBL" id="CP136896">
    <property type="protein sequence ID" value="WOL13547.1"/>
    <property type="molecule type" value="Genomic_DNA"/>
</dbReference>
<name>A0AAQ3KXR4_9LILI</name>
<proteinExistence type="predicted"/>
<dbReference type="Proteomes" id="UP001327560">
    <property type="component" value="Chromosome 7"/>
</dbReference>
<organism evidence="1 2">
    <name type="scientific">Canna indica</name>
    <name type="common">Indian-shot</name>
    <dbReference type="NCBI Taxonomy" id="4628"/>
    <lineage>
        <taxon>Eukaryota</taxon>
        <taxon>Viridiplantae</taxon>
        <taxon>Streptophyta</taxon>
        <taxon>Embryophyta</taxon>
        <taxon>Tracheophyta</taxon>
        <taxon>Spermatophyta</taxon>
        <taxon>Magnoliopsida</taxon>
        <taxon>Liliopsida</taxon>
        <taxon>Zingiberales</taxon>
        <taxon>Cannaceae</taxon>
        <taxon>Canna</taxon>
    </lineage>
</organism>
<evidence type="ECO:0000313" key="2">
    <source>
        <dbReference type="Proteomes" id="UP001327560"/>
    </source>
</evidence>
<protein>
    <submittedName>
        <fullName evidence="1">Uncharacterized protein</fullName>
    </submittedName>
</protein>
<reference evidence="1 2" key="1">
    <citation type="submission" date="2023-10" db="EMBL/GenBank/DDBJ databases">
        <title>Chromosome-scale genome assembly provides insights into flower coloration mechanisms of Canna indica.</title>
        <authorList>
            <person name="Li C."/>
        </authorList>
    </citation>
    <scope>NUCLEOTIDE SEQUENCE [LARGE SCALE GENOMIC DNA]</scope>
    <source>
        <tissue evidence="1">Flower</tissue>
    </source>
</reference>
<gene>
    <name evidence="1" type="ORF">Cni_G22317</name>
</gene>
<keyword evidence="2" id="KW-1185">Reference proteome</keyword>
<evidence type="ECO:0000313" key="1">
    <source>
        <dbReference type="EMBL" id="WOL13547.1"/>
    </source>
</evidence>
<accession>A0AAQ3KXR4</accession>